<dbReference type="InterPro" id="IPR006011">
    <property type="entry name" value="Syntaxin_N"/>
</dbReference>
<keyword evidence="4" id="KW-0007">Acetylation</keyword>
<dbReference type="PANTHER" id="PTHR19957">
    <property type="entry name" value="SYNTAXIN"/>
    <property type="match status" value="1"/>
</dbReference>
<dbReference type="EMBL" id="BKCP01008737">
    <property type="protein sequence ID" value="GER49647.1"/>
    <property type="molecule type" value="Genomic_DNA"/>
</dbReference>
<dbReference type="Pfam" id="PF05739">
    <property type="entry name" value="SNARE"/>
    <property type="match status" value="1"/>
</dbReference>
<dbReference type="InterPro" id="IPR045242">
    <property type="entry name" value="Syntaxin"/>
</dbReference>
<dbReference type="GO" id="GO:0006906">
    <property type="term" value="P:vesicle fusion"/>
    <property type="evidence" value="ECO:0007669"/>
    <property type="project" value="TreeGrafter"/>
</dbReference>
<evidence type="ECO:0000256" key="4">
    <source>
        <dbReference type="ARBA" id="ARBA00022990"/>
    </source>
</evidence>
<sequence>MIGYEGLRTGEPQYACRRRGKGTKTRILELVWQNHLKMNDLMTKSFQSYVELKKQARLDLEREGADLESGLEDENLTQFFQEAELIKIHMKEIGHLLHDLQTLNEKTKSTHSAKILRGLQARMESDIYSVLRKAQIVKTRLESLDKSNLANRKISFKYGEGSAVDRTRISTTNGLRARLRDLMNGFRALRENIVSDYKDGLKRRYFNATGECPTEEIIEKMMASRNGAVEVFENRADVVNAENRERHEAVMDIRSSLNRLHQVFLDVAVMVETQGESIDVIEKNVEVAASFVGGGTNSLFYANQAKKGRKWTCCWVLGVVFVILLVCVVAMFTN</sequence>
<reference evidence="9" key="1">
    <citation type="journal article" date="2019" name="Curr. Biol.">
        <title>Genome Sequence of Striga asiatica Provides Insight into the Evolution of Plant Parasitism.</title>
        <authorList>
            <person name="Yoshida S."/>
            <person name="Kim S."/>
            <person name="Wafula E.K."/>
            <person name="Tanskanen J."/>
            <person name="Kim Y.M."/>
            <person name="Honaas L."/>
            <person name="Yang Z."/>
            <person name="Spallek T."/>
            <person name="Conn C.E."/>
            <person name="Ichihashi Y."/>
            <person name="Cheong K."/>
            <person name="Cui S."/>
            <person name="Der J.P."/>
            <person name="Gundlach H."/>
            <person name="Jiao Y."/>
            <person name="Hori C."/>
            <person name="Ishida J.K."/>
            <person name="Kasahara H."/>
            <person name="Kiba T."/>
            <person name="Kim M.S."/>
            <person name="Koo N."/>
            <person name="Laohavisit A."/>
            <person name="Lee Y.H."/>
            <person name="Lumba S."/>
            <person name="McCourt P."/>
            <person name="Mortimer J.C."/>
            <person name="Mutuku J.M."/>
            <person name="Nomura T."/>
            <person name="Sasaki-Sekimoto Y."/>
            <person name="Seto Y."/>
            <person name="Wang Y."/>
            <person name="Wakatake T."/>
            <person name="Sakakibara H."/>
            <person name="Demura T."/>
            <person name="Yamaguchi S."/>
            <person name="Yoneyama K."/>
            <person name="Manabe R.I."/>
            <person name="Nelson D.C."/>
            <person name="Schulman A.H."/>
            <person name="Timko M.P."/>
            <person name="dePamphilis C.W."/>
            <person name="Choi D."/>
            <person name="Shirasu K."/>
        </authorList>
    </citation>
    <scope>NUCLEOTIDE SEQUENCE [LARGE SCALE GENOMIC DNA]</scope>
    <source>
        <strain evidence="9">cv. UVA1</strain>
    </source>
</reference>
<dbReference type="GO" id="GO:0005484">
    <property type="term" value="F:SNAP receptor activity"/>
    <property type="evidence" value="ECO:0007669"/>
    <property type="project" value="TreeGrafter"/>
</dbReference>
<dbReference type="GO" id="GO:0048278">
    <property type="term" value="P:vesicle docking"/>
    <property type="evidence" value="ECO:0007669"/>
    <property type="project" value="TreeGrafter"/>
</dbReference>
<dbReference type="CDD" id="cd00179">
    <property type="entry name" value="SynN"/>
    <property type="match status" value="1"/>
</dbReference>
<evidence type="ECO:0000313" key="9">
    <source>
        <dbReference type="Proteomes" id="UP000325081"/>
    </source>
</evidence>
<protein>
    <submittedName>
        <fullName evidence="8">Syntaxin</fullName>
    </submittedName>
</protein>
<organism evidence="8 9">
    <name type="scientific">Striga asiatica</name>
    <name type="common">Asiatic witchweed</name>
    <name type="synonym">Buchnera asiatica</name>
    <dbReference type="NCBI Taxonomy" id="4170"/>
    <lineage>
        <taxon>Eukaryota</taxon>
        <taxon>Viridiplantae</taxon>
        <taxon>Streptophyta</taxon>
        <taxon>Embryophyta</taxon>
        <taxon>Tracheophyta</taxon>
        <taxon>Spermatophyta</taxon>
        <taxon>Magnoliopsida</taxon>
        <taxon>eudicotyledons</taxon>
        <taxon>Gunneridae</taxon>
        <taxon>Pentapetalae</taxon>
        <taxon>asterids</taxon>
        <taxon>lamiids</taxon>
        <taxon>Lamiales</taxon>
        <taxon>Orobanchaceae</taxon>
        <taxon>Buchnereae</taxon>
        <taxon>Striga</taxon>
    </lineage>
</organism>
<accession>A0A5A7QZ13</accession>
<dbReference type="InterPro" id="IPR010989">
    <property type="entry name" value="SNARE"/>
</dbReference>
<dbReference type="GO" id="GO:0000149">
    <property type="term" value="F:SNARE binding"/>
    <property type="evidence" value="ECO:0007669"/>
    <property type="project" value="TreeGrafter"/>
</dbReference>
<dbReference type="FunFam" id="1.20.58.70:FF:000003">
    <property type="entry name" value="Qa-SNARE, Sso1/Syntaxin1-type, SYP12A-group"/>
    <property type="match status" value="1"/>
</dbReference>
<gene>
    <name evidence="8" type="ORF">STAS_26896</name>
</gene>
<evidence type="ECO:0000256" key="2">
    <source>
        <dbReference type="ARBA" id="ARBA00022448"/>
    </source>
</evidence>
<keyword evidence="6" id="KW-0812">Transmembrane</keyword>
<keyword evidence="6" id="KW-0472">Membrane</keyword>
<comment type="caution">
    <text evidence="8">The sequence shown here is derived from an EMBL/GenBank/DDBJ whole genome shotgun (WGS) entry which is preliminary data.</text>
</comment>
<evidence type="ECO:0000259" key="7">
    <source>
        <dbReference type="PROSITE" id="PS50192"/>
    </source>
</evidence>
<dbReference type="PROSITE" id="PS50192">
    <property type="entry name" value="T_SNARE"/>
    <property type="match status" value="1"/>
</dbReference>
<keyword evidence="5" id="KW-0175">Coiled coil</keyword>
<name>A0A5A7QZ13_STRAF</name>
<dbReference type="Proteomes" id="UP000325081">
    <property type="component" value="Unassembled WGS sequence"/>
</dbReference>
<comment type="similarity">
    <text evidence="1">Belongs to the syntaxin family.</text>
</comment>
<evidence type="ECO:0000256" key="1">
    <source>
        <dbReference type="ARBA" id="ARBA00009063"/>
    </source>
</evidence>
<proteinExistence type="inferred from homology"/>
<dbReference type="GO" id="GO:0031201">
    <property type="term" value="C:SNARE complex"/>
    <property type="evidence" value="ECO:0007669"/>
    <property type="project" value="TreeGrafter"/>
</dbReference>
<dbReference type="Gene3D" id="1.20.58.70">
    <property type="match status" value="1"/>
</dbReference>
<evidence type="ECO:0000256" key="3">
    <source>
        <dbReference type="ARBA" id="ARBA00022927"/>
    </source>
</evidence>
<dbReference type="GO" id="GO:0005886">
    <property type="term" value="C:plasma membrane"/>
    <property type="evidence" value="ECO:0007669"/>
    <property type="project" value="TreeGrafter"/>
</dbReference>
<dbReference type="SMART" id="SM00397">
    <property type="entry name" value="t_SNARE"/>
    <property type="match status" value="1"/>
</dbReference>
<dbReference type="Pfam" id="PF00804">
    <property type="entry name" value="Syntaxin"/>
    <property type="match status" value="1"/>
</dbReference>
<dbReference type="AlphaFoldDB" id="A0A5A7QZ13"/>
<keyword evidence="2" id="KW-0813">Transport</keyword>
<evidence type="ECO:0000313" key="8">
    <source>
        <dbReference type="EMBL" id="GER49647.1"/>
    </source>
</evidence>
<dbReference type="GO" id="GO:0006886">
    <property type="term" value="P:intracellular protein transport"/>
    <property type="evidence" value="ECO:0007669"/>
    <property type="project" value="TreeGrafter"/>
</dbReference>
<dbReference type="GO" id="GO:0012505">
    <property type="term" value="C:endomembrane system"/>
    <property type="evidence" value="ECO:0007669"/>
    <property type="project" value="TreeGrafter"/>
</dbReference>
<keyword evidence="9" id="KW-1185">Reference proteome</keyword>
<dbReference type="GO" id="GO:0006887">
    <property type="term" value="P:exocytosis"/>
    <property type="evidence" value="ECO:0007669"/>
    <property type="project" value="TreeGrafter"/>
</dbReference>
<dbReference type="InterPro" id="IPR000727">
    <property type="entry name" value="T_SNARE_dom"/>
</dbReference>
<evidence type="ECO:0000256" key="6">
    <source>
        <dbReference type="SAM" id="Phobius"/>
    </source>
</evidence>
<evidence type="ECO:0000256" key="5">
    <source>
        <dbReference type="ARBA" id="ARBA00023054"/>
    </source>
</evidence>
<feature type="domain" description="T-SNARE coiled-coil homology" evidence="7">
    <location>
        <begin position="240"/>
        <end position="302"/>
    </location>
</feature>
<dbReference type="Gene3D" id="1.20.5.110">
    <property type="match status" value="1"/>
</dbReference>
<dbReference type="FunFam" id="1.20.5.110:FF:000008">
    <property type="entry name" value="Syntaxin 132"/>
    <property type="match status" value="1"/>
</dbReference>
<dbReference type="CDD" id="cd15848">
    <property type="entry name" value="SNARE_syntaxin1-like"/>
    <property type="match status" value="1"/>
</dbReference>
<keyword evidence="3" id="KW-0653">Protein transport</keyword>
<dbReference type="SUPFAM" id="SSF47661">
    <property type="entry name" value="t-snare proteins"/>
    <property type="match status" value="1"/>
</dbReference>
<dbReference type="OrthoDB" id="330671at2759"/>
<dbReference type="PANTHER" id="PTHR19957:SF123">
    <property type="entry name" value="SYNTAXIN-112"/>
    <property type="match status" value="1"/>
</dbReference>
<dbReference type="SMART" id="SM00503">
    <property type="entry name" value="SynN"/>
    <property type="match status" value="1"/>
</dbReference>
<feature type="transmembrane region" description="Helical" evidence="6">
    <location>
        <begin position="313"/>
        <end position="332"/>
    </location>
</feature>
<keyword evidence="6" id="KW-1133">Transmembrane helix</keyword>